<dbReference type="HOGENOM" id="CLU_023490_0_0_1"/>
<dbReference type="GO" id="GO:0005783">
    <property type="term" value="C:endoplasmic reticulum"/>
    <property type="evidence" value="ECO:0007669"/>
    <property type="project" value="TreeGrafter"/>
</dbReference>
<dbReference type="InterPro" id="IPR008803">
    <property type="entry name" value="RHD3/Sey1"/>
</dbReference>
<reference evidence="3" key="1">
    <citation type="submission" date="2013-06" db="EMBL/GenBank/DDBJ databases">
        <authorList>
            <person name="Zhao Q."/>
        </authorList>
    </citation>
    <scope>NUCLEOTIDE SEQUENCE</scope>
    <source>
        <strain evidence="3">cv. W1943</strain>
    </source>
</reference>
<evidence type="ECO:0000313" key="3">
    <source>
        <dbReference type="Proteomes" id="UP000008022"/>
    </source>
</evidence>
<dbReference type="Proteomes" id="UP000008022">
    <property type="component" value="Unassembled WGS sequence"/>
</dbReference>
<dbReference type="Gramene" id="ORUFI03G33610.2">
    <property type="protein sequence ID" value="ORUFI03G33610.2"/>
    <property type="gene ID" value="ORUFI03G33610"/>
</dbReference>
<keyword evidence="3" id="KW-1185">Reference proteome</keyword>
<dbReference type="PANTHER" id="PTHR45923">
    <property type="entry name" value="PROTEIN SEY1"/>
    <property type="match status" value="1"/>
</dbReference>
<accession>A0A0E0P0K4</accession>
<dbReference type="PANTHER" id="PTHR45923:SF7">
    <property type="entry name" value="PROTEIN ROOT HAIR DEFECTIVE 3 HOMOLOG 2"/>
    <property type="match status" value="1"/>
</dbReference>
<dbReference type="EnsemblPlants" id="ORUFI03G33610.2">
    <property type="protein sequence ID" value="ORUFI03G33610.2"/>
    <property type="gene ID" value="ORUFI03G33610"/>
</dbReference>
<feature type="domain" description="Sey1/RHD3-like three-helix bundle" evidence="1">
    <location>
        <begin position="54"/>
        <end position="247"/>
    </location>
</feature>
<evidence type="ECO:0000259" key="1">
    <source>
        <dbReference type="Pfam" id="PF20428"/>
    </source>
</evidence>
<name>A0A0E0P0K4_ORYRU</name>
<dbReference type="GO" id="GO:0003924">
    <property type="term" value="F:GTPase activity"/>
    <property type="evidence" value="ECO:0007669"/>
    <property type="project" value="TreeGrafter"/>
</dbReference>
<proteinExistence type="predicted"/>
<reference evidence="2" key="2">
    <citation type="submission" date="2015-06" db="UniProtKB">
        <authorList>
            <consortium name="EnsemblPlants"/>
        </authorList>
    </citation>
    <scope>IDENTIFICATION</scope>
</reference>
<protein>
    <recommendedName>
        <fullName evidence="1">Sey1/RHD3-like three-helix bundle domain-containing protein</fullName>
    </recommendedName>
</protein>
<organism evidence="2 3">
    <name type="scientific">Oryza rufipogon</name>
    <name type="common">Brownbeard rice</name>
    <name type="synonym">Asian wild rice</name>
    <dbReference type="NCBI Taxonomy" id="4529"/>
    <lineage>
        <taxon>Eukaryota</taxon>
        <taxon>Viridiplantae</taxon>
        <taxon>Streptophyta</taxon>
        <taxon>Embryophyta</taxon>
        <taxon>Tracheophyta</taxon>
        <taxon>Spermatophyta</taxon>
        <taxon>Magnoliopsida</taxon>
        <taxon>Liliopsida</taxon>
        <taxon>Poales</taxon>
        <taxon>Poaceae</taxon>
        <taxon>BOP clade</taxon>
        <taxon>Oryzoideae</taxon>
        <taxon>Oryzeae</taxon>
        <taxon>Oryzinae</taxon>
        <taxon>Oryza</taxon>
    </lineage>
</organism>
<dbReference type="AlphaFoldDB" id="A0A0E0P0K4"/>
<dbReference type="Pfam" id="PF20428">
    <property type="entry name" value="Sey1_3HB"/>
    <property type="match status" value="1"/>
</dbReference>
<sequence>MAKLYDTEAMYFDEDHTCPAFKKMLEHLHHVVLNKFKSDLDQSLRSGGGFAASALWDTTEVRGKLEHHIEAHATSVREKTLGCACWTCIVNLETGEKNSWACIRRLYRHATENAILAFSASLSEFELDQITIHKMVKELREHARSIVEEKARKEAGNVLMHFPLLSRDKDSMPRTWKGNEDISAITREARLAALRLMSVMAANRLDNKPDKIDRTLTTALLDGRPLSRKRSIEFASDPIVSSTWEECKSIWRNAETEYAVAEAISMQLSGLLTITSGFLPTIMDIITAVINISHNQKSSINSPL</sequence>
<dbReference type="GO" id="GO:0016320">
    <property type="term" value="P:endoplasmic reticulum membrane fusion"/>
    <property type="evidence" value="ECO:0007669"/>
    <property type="project" value="TreeGrafter"/>
</dbReference>
<evidence type="ECO:0000313" key="2">
    <source>
        <dbReference type="EnsemblPlants" id="ORUFI03G33610.2"/>
    </source>
</evidence>
<dbReference type="InterPro" id="IPR046758">
    <property type="entry name" value="Sey1/RHD3-like_3HB"/>
</dbReference>